<evidence type="ECO:0000313" key="1">
    <source>
        <dbReference type="Ensembl" id="ENSSCAP00000005457.1"/>
    </source>
</evidence>
<reference evidence="1" key="2">
    <citation type="submission" date="2025-09" db="UniProtKB">
        <authorList>
            <consortium name="Ensembl"/>
        </authorList>
    </citation>
    <scope>IDENTIFICATION</scope>
</reference>
<keyword evidence="2" id="KW-1185">Reference proteome</keyword>
<accession>A0A8C9MM19</accession>
<evidence type="ECO:0000313" key="2">
    <source>
        <dbReference type="Proteomes" id="UP000694409"/>
    </source>
</evidence>
<protein>
    <submittedName>
        <fullName evidence="1">Uncharacterized protein</fullName>
    </submittedName>
</protein>
<name>A0A8C9MM19_SERCA</name>
<dbReference type="Proteomes" id="UP000694409">
    <property type="component" value="Unassembled WGS sequence"/>
</dbReference>
<reference evidence="1" key="1">
    <citation type="submission" date="2025-08" db="UniProtKB">
        <authorList>
            <consortium name="Ensembl"/>
        </authorList>
    </citation>
    <scope>IDENTIFICATION</scope>
</reference>
<proteinExistence type="predicted"/>
<dbReference type="AlphaFoldDB" id="A0A8C9MM19"/>
<dbReference type="Ensembl" id="ENSSCAT00000006261.1">
    <property type="protein sequence ID" value="ENSSCAP00000005457.1"/>
    <property type="gene ID" value="ENSSCAG00000004362.1"/>
</dbReference>
<sequence length="95" mass="10567">MPSISHDLDTICSKAPKYCCAVPSASDPSFSLPHKTWHGKSRVSILQETIHSSQTHLFCTASSLAKCLEQKHFMLWLMPSLPDSPLPDLLDSHLH</sequence>
<organism evidence="1 2">
    <name type="scientific">Serinus canaria</name>
    <name type="common">Island canary</name>
    <name type="synonym">Fringilla canaria</name>
    <dbReference type="NCBI Taxonomy" id="9135"/>
    <lineage>
        <taxon>Eukaryota</taxon>
        <taxon>Metazoa</taxon>
        <taxon>Chordata</taxon>
        <taxon>Craniata</taxon>
        <taxon>Vertebrata</taxon>
        <taxon>Euteleostomi</taxon>
        <taxon>Archelosauria</taxon>
        <taxon>Archosauria</taxon>
        <taxon>Dinosauria</taxon>
        <taxon>Saurischia</taxon>
        <taxon>Theropoda</taxon>
        <taxon>Coelurosauria</taxon>
        <taxon>Aves</taxon>
        <taxon>Neognathae</taxon>
        <taxon>Neoaves</taxon>
        <taxon>Telluraves</taxon>
        <taxon>Australaves</taxon>
        <taxon>Passeriformes</taxon>
        <taxon>Passeroidea</taxon>
        <taxon>Fringillidae</taxon>
        <taxon>Carduelinae</taxon>
        <taxon>Serinus</taxon>
    </lineage>
</organism>